<feature type="non-terminal residue" evidence="2">
    <location>
        <position position="1"/>
    </location>
</feature>
<evidence type="ECO:0000313" key="2">
    <source>
        <dbReference type="EMBL" id="CAF5075465.1"/>
    </source>
</evidence>
<reference evidence="2" key="1">
    <citation type="submission" date="2021-02" db="EMBL/GenBank/DDBJ databases">
        <authorList>
            <person name="Nowell W R."/>
        </authorList>
    </citation>
    <scope>NUCLEOTIDE SEQUENCE</scope>
</reference>
<sequence>TLKKKEQQHAFQHATSAEIIQLLANMLQNQEEIIVRKQEEIAQVDVAERRIKELRTLIFNNEKNYPEIRQENKSFNEKLDELNKLVGGATKDKAIILSNLRRAVLLVTESLK</sequence>
<gene>
    <name evidence="2" type="ORF">BYL167_LOCUS61190</name>
</gene>
<dbReference type="Proteomes" id="UP000681967">
    <property type="component" value="Unassembled WGS sequence"/>
</dbReference>
<protein>
    <submittedName>
        <fullName evidence="2">Uncharacterized protein</fullName>
    </submittedName>
</protein>
<dbReference type="AlphaFoldDB" id="A0A8S3EKM8"/>
<accession>A0A8S3EKM8</accession>
<name>A0A8S3EKM8_9BILA</name>
<evidence type="ECO:0000256" key="1">
    <source>
        <dbReference type="SAM" id="Coils"/>
    </source>
</evidence>
<comment type="caution">
    <text evidence="2">The sequence shown here is derived from an EMBL/GenBank/DDBJ whole genome shotgun (WGS) entry which is preliminary data.</text>
</comment>
<organism evidence="2 3">
    <name type="scientific">Rotaria magnacalcarata</name>
    <dbReference type="NCBI Taxonomy" id="392030"/>
    <lineage>
        <taxon>Eukaryota</taxon>
        <taxon>Metazoa</taxon>
        <taxon>Spiralia</taxon>
        <taxon>Gnathifera</taxon>
        <taxon>Rotifera</taxon>
        <taxon>Eurotatoria</taxon>
        <taxon>Bdelloidea</taxon>
        <taxon>Philodinida</taxon>
        <taxon>Philodinidae</taxon>
        <taxon>Rotaria</taxon>
    </lineage>
</organism>
<proteinExistence type="predicted"/>
<dbReference type="EMBL" id="CAJOBH010232079">
    <property type="protein sequence ID" value="CAF5075465.1"/>
    <property type="molecule type" value="Genomic_DNA"/>
</dbReference>
<feature type="non-terminal residue" evidence="2">
    <location>
        <position position="112"/>
    </location>
</feature>
<evidence type="ECO:0000313" key="3">
    <source>
        <dbReference type="Proteomes" id="UP000681967"/>
    </source>
</evidence>
<keyword evidence="1" id="KW-0175">Coiled coil</keyword>
<feature type="coiled-coil region" evidence="1">
    <location>
        <begin position="20"/>
        <end position="85"/>
    </location>
</feature>